<reference evidence="1 2" key="1">
    <citation type="submission" date="2015-12" db="EMBL/GenBank/DDBJ databases">
        <title>Bacillus cereus Group isolate.</title>
        <authorList>
            <person name="Kovac J."/>
        </authorList>
    </citation>
    <scope>NUCLEOTIDE SEQUENCE [LARGE SCALE GENOMIC DNA]</scope>
    <source>
        <strain evidence="1 2">FSL K6-0073</strain>
    </source>
</reference>
<evidence type="ECO:0000313" key="1">
    <source>
        <dbReference type="EMBL" id="KXY51232.1"/>
    </source>
</evidence>
<name>A0A9X0MK15_BACCE</name>
<protein>
    <submittedName>
        <fullName evidence="1">Uncharacterized protein</fullName>
    </submittedName>
</protein>
<accession>A0A9X0MK15</accession>
<dbReference type="AlphaFoldDB" id="A0A9X0MK15"/>
<dbReference type="Proteomes" id="UP000075476">
    <property type="component" value="Unassembled WGS sequence"/>
</dbReference>
<evidence type="ECO:0000313" key="2">
    <source>
        <dbReference type="Proteomes" id="UP000075476"/>
    </source>
</evidence>
<sequence length="95" mass="11340">MNDATIDWESELRDNLLFQLHIHYKYKKEDLKKEATRDLFCLFYKEWERENKSVEITEGIKMCILAISKKIGWIAETDGELVLNINRSDSNEENK</sequence>
<gene>
    <name evidence="1" type="ORF">AT268_32595</name>
</gene>
<dbReference type="RefSeq" id="WP_061662569.1">
    <property type="nucleotide sequence ID" value="NZ_LOMO01000001.1"/>
</dbReference>
<dbReference type="EMBL" id="LOMO01000001">
    <property type="protein sequence ID" value="KXY51232.1"/>
    <property type="molecule type" value="Genomic_DNA"/>
</dbReference>
<organism evidence="1 2">
    <name type="scientific">Bacillus cereus</name>
    <dbReference type="NCBI Taxonomy" id="1396"/>
    <lineage>
        <taxon>Bacteria</taxon>
        <taxon>Bacillati</taxon>
        <taxon>Bacillota</taxon>
        <taxon>Bacilli</taxon>
        <taxon>Bacillales</taxon>
        <taxon>Bacillaceae</taxon>
        <taxon>Bacillus</taxon>
        <taxon>Bacillus cereus group</taxon>
    </lineage>
</organism>
<comment type="caution">
    <text evidence="1">The sequence shown here is derived from an EMBL/GenBank/DDBJ whole genome shotgun (WGS) entry which is preliminary data.</text>
</comment>
<proteinExistence type="predicted"/>